<sequence>MAHPMGDMRLNTPYCTVLSSVWCLYFLHTLEGVKESRDVRNGPQNFFSAVRTGCLQPVPGLEQDFPVNSEWLGLVDQQAQHLQLLAGYNRA</sequence>
<keyword evidence="1" id="KW-0614">Plasmid</keyword>
<dbReference type="EMBL" id="AP024748">
    <property type="protein sequence ID" value="BCY26530.1"/>
    <property type="molecule type" value="Genomic_DNA"/>
</dbReference>
<accession>A0AAD1KQU0</accession>
<evidence type="ECO:0000313" key="2">
    <source>
        <dbReference type="Proteomes" id="UP000825072"/>
    </source>
</evidence>
<evidence type="ECO:0000313" key="1">
    <source>
        <dbReference type="EMBL" id="BCY26530.1"/>
    </source>
</evidence>
<protein>
    <submittedName>
        <fullName evidence="1">Uncharacterized protein</fullName>
    </submittedName>
</protein>
<name>A0AAD1KQU0_9ACTN</name>
<dbReference type="Proteomes" id="UP000825072">
    <property type="component" value="Chromosome 2"/>
</dbReference>
<geneLocation type="plasmid" evidence="1">
    <name>pKB17-24694</name>
</geneLocation>
<reference evidence="1" key="1">
    <citation type="submission" date="2021-06" db="EMBL/GenBank/DDBJ databases">
        <title>Genome sequence of Cutibacterium modestum strain KB17-24694.</title>
        <authorList>
            <person name="Dekio I."/>
            <person name="Asahina A."/>
            <person name="Nishida M."/>
        </authorList>
    </citation>
    <scope>NUCLEOTIDE SEQUENCE</scope>
    <source>
        <strain evidence="1">KB17-24694</strain>
        <plasmid evidence="1">pKB17-24694</plasmid>
    </source>
</reference>
<proteinExistence type="predicted"/>
<gene>
    <name evidence="1" type="ORF">KB1_25200</name>
</gene>
<dbReference type="AlphaFoldDB" id="A0AAD1KQU0"/>
<organism evidence="1 2">
    <name type="scientific">Cutibacterium modestum</name>
    <dbReference type="NCBI Taxonomy" id="2559073"/>
    <lineage>
        <taxon>Bacteria</taxon>
        <taxon>Bacillati</taxon>
        <taxon>Actinomycetota</taxon>
        <taxon>Actinomycetes</taxon>
        <taxon>Propionibacteriales</taxon>
        <taxon>Propionibacteriaceae</taxon>
        <taxon>Cutibacterium</taxon>
    </lineage>
</organism>